<dbReference type="AlphaFoldDB" id="A0A1S4EHZ0"/>
<proteinExistence type="predicted"/>
<dbReference type="KEGG" id="dci:103514382"/>
<gene>
    <name evidence="2" type="primary">LOC103514382</name>
</gene>
<evidence type="ECO:0000313" key="2">
    <source>
        <dbReference type="RefSeq" id="XP_017301692.2"/>
    </source>
</evidence>
<evidence type="ECO:0000313" key="1">
    <source>
        <dbReference type="Proteomes" id="UP000079169"/>
    </source>
</evidence>
<reference evidence="2" key="1">
    <citation type="submission" date="2025-08" db="UniProtKB">
        <authorList>
            <consortium name="RefSeq"/>
        </authorList>
    </citation>
    <scope>IDENTIFICATION</scope>
</reference>
<accession>A0A1S4EHZ0</accession>
<organism evidence="1 2">
    <name type="scientific">Diaphorina citri</name>
    <name type="common">Asian citrus psyllid</name>
    <dbReference type="NCBI Taxonomy" id="121845"/>
    <lineage>
        <taxon>Eukaryota</taxon>
        <taxon>Metazoa</taxon>
        <taxon>Ecdysozoa</taxon>
        <taxon>Arthropoda</taxon>
        <taxon>Hexapoda</taxon>
        <taxon>Insecta</taxon>
        <taxon>Pterygota</taxon>
        <taxon>Neoptera</taxon>
        <taxon>Paraneoptera</taxon>
        <taxon>Hemiptera</taxon>
        <taxon>Sternorrhyncha</taxon>
        <taxon>Psylloidea</taxon>
        <taxon>Psyllidae</taxon>
        <taxon>Diaphorininae</taxon>
        <taxon>Diaphorina</taxon>
    </lineage>
</organism>
<dbReference type="Proteomes" id="UP000079169">
    <property type="component" value="Unplaced"/>
</dbReference>
<protein>
    <submittedName>
        <fullName evidence="2">Uncharacterized protein LOC103514382</fullName>
    </submittedName>
</protein>
<dbReference type="RefSeq" id="XP_017301692.2">
    <property type="nucleotide sequence ID" value="XM_017446203.2"/>
</dbReference>
<name>A0A1S4EHZ0_DIACI</name>
<sequence>MGRVCEGHDEHRPILRPRKKDLADIVGQDIDRFEVYQPEPAECTQGYVQTGPKCPPQVELDCTQTQGVNPMKVRQCMDPTAPGIVCDDLLDGKVCISNLTTSDDRCKITDPLHQKNKHYCGFENSKAAKEAADKCCRDLNTRVCADYFCTNDCLYDQTASNYFKYGGKKEDKTKCNYPFPCKAHCFNPPPRRNPLADSVCSHPESTQPHDQYSMVQTVPQKQGPVGNFVGTGWNPIDTGNQATVQRNGLWD</sequence>
<keyword evidence="1" id="KW-1185">Reference proteome</keyword>
<dbReference type="GeneID" id="103514382"/>
<dbReference type="PaxDb" id="121845-A0A1S4EHZ0"/>